<evidence type="ECO:0000313" key="10">
    <source>
        <dbReference type="EMBL" id="CAD7460281.1"/>
    </source>
</evidence>
<dbReference type="InterPro" id="IPR021990">
    <property type="entry name" value="Mediator_Med12_LCEWAV"/>
</dbReference>
<evidence type="ECO:0000256" key="1">
    <source>
        <dbReference type="ARBA" id="ARBA00004123"/>
    </source>
</evidence>
<dbReference type="GO" id="GO:0045944">
    <property type="term" value="P:positive regulation of transcription by RNA polymerase II"/>
    <property type="evidence" value="ECO:0007669"/>
    <property type="project" value="TreeGrafter"/>
</dbReference>
<feature type="region of interest" description="Disordered" evidence="8">
    <location>
        <begin position="646"/>
        <end position="676"/>
    </location>
</feature>
<feature type="region of interest" description="Disordered" evidence="8">
    <location>
        <begin position="1"/>
        <end position="29"/>
    </location>
</feature>
<dbReference type="Pfam" id="PF12145">
    <property type="entry name" value="Med12-LCEWAV"/>
    <property type="match status" value="1"/>
</dbReference>
<feature type="domain" description="Mediator complex subunit Med12" evidence="9">
    <location>
        <begin position="98"/>
        <end position="158"/>
    </location>
</feature>
<feature type="region of interest" description="Disordered" evidence="8">
    <location>
        <begin position="1583"/>
        <end position="1607"/>
    </location>
</feature>
<keyword evidence="7" id="KW-0539">Nucleus</keyword>
<dbReference type="InterPro" id="IPR051647">
    <property type="entry name" value="Mediator_comp_sub12"/>
</dbReference>
<keyword evidence="4" id="KW-0805">Transcription regulation</keyword>
<reference evidence="10" key="1">
    <citation type="submission" date="2020-11" db="EMBL/GenBank/DDBJ databases">
        <authorList>
            <person name="Tran Van P."/>
        </authorList>
    </citation>
    <scope>NUCLEOTIDE SEQUENCE</scope>
</reference>
<dbReference type="EMBL" id="OE003572">
    <property type="protein sequence ID" value="CAD7460281.1"/>
    <property type="molecule type" value="Genomic_DNA"/>
</dbReference>
<dbReference type="SMART" id="SM01281">
    <property type="entry name" value="Med12"/>
    <property type="match status" value="1"/>
</dbReference>
<evidence type="ECO:0000256" key="4">
    <source>
        <dbReference type="ARBA" id="ARBA00023015"/>
    </source>
</evidence>
<evidence type="ECO:0000256" key="2">
    <source>
        <dbReference type="ARBA" id="ARBA00010289"/>
    </source>
</evidence>
<proteinExistence type="inferred from homology"/>
<evidence type="ECO:0000256" key="5">
    <source>
        <dbReference type="ARBA" id="ARBA00023159"/>
    </source>
</evidence>
<comment type="similarity">
    <text evidence="2">Belongs to the Mediator complex subunit 12 family.</text>
</comment>
<evidence type="ECO:0000256" key="7">
    <source>
        <dbReference type="ARBA" id="ARBA00023242"/>
    </source>
</evidence>
<keyword evidence="6" id="KW-0804">Transcription</keyword>
<dbReference type="GO" id="GO:0003713">
    <property type="term" value="F:transcription coactivator activity"/>
    <property type="evidence" value="ECO:0007669"/>
    <property type="project" value="TreeGrafter"/>
</dbReference>
<name>A0A7R9IKX7_9NEOP</name>
<dbReference type="Pfam" id="PF09497">
    <property type="entry name" value="Med12"/>
    <property type="match status" value="1"/>
</dbReference>
<evidence type="ECO:0000259" key="9">
    <source>
        <dbReference type="SMART" id="SM01281"/>
    </source>
</evidence>
<sequence>MMGFSYEKRPLKRPRLGPPDVYPQEPKQKEDELTTINVKHGFATMPQLTDEFGTARNCNLTAVKVVEYFNQIMNKKEELNTLIPDTGRKRQQINPKDNFWPATARTKNAIEAWFKDLAGSKPLSSLSKKAPNFNKKEEIFMMLCEYSVPMLRAAWFIKLSYAYTVAVSEVKIKKRQLPDPTQEWTATLIKFLKDQLNKLQDYYHMSSGSTPTRGQGASPAPNTTGAAMTEEQKLAHRHWQYCTRLAHFLYEEGLLDRQEFLQWLLDLLDKVRSNPADDGLLRPLLPLALQYVDEFVQSELLGRKFAYLCCKKLAQLCFSSDTAPSLLATSPQSPLVTASNNSCVPGVTPQVANFSEYLSCSHHRDIILGLSVILQVITLQCPTALVWNCVGEGKTHSVLNGSPLDHLPCTPSTLPMPQRSNNHHIRRQLRSLEEHICQRSQAAEGRWSCDKWQQSSAGLTTNKVLTALEALDRHSFDRMDSNNCLDTLYSKIFTVPGNKDNGTACASDTTREIRADFPVNHDEAVVQTLCEWAVSHQRSGEHRAMAVSKLLEKRQGDLCAAVAGEGEGQDDKDSVCSGTGAPLGLPVFQNLLMKFLDNDAPVLDDNPSPQSRAMFTNLVHLFAELIRHDIFSHDVYMCTLISRGDLNTGGPTHKPATPGDNRTGVGNPSLQDEDGSLFPAKLEVQDHGRGMDYDDSKIDDDLDKLLQHIKEEQQNSMDAPDSPKDDGVPALVAPPIAAVPLEGPEPGNSGETRSRHLLYTTHFPLPQDEPYTMHDCNQRHVLLYGVGRVRDEARHTVKKMTKEVCKLFGKKFSIDVAEGGKVKKHSRGEFNFEATTAKMQALSYFDQHVVTYQCAMTVIEMLGSYSSGQYTRLRSDIYSWASVTTPHLLLLCIAGSSNYLPVQEHVAFLFDLMELALNIYGLIDFCIQAQYLITWWLQTGKTGNSITPMVPEGCRAAAFLHHDSEGPSTTIYLSCFQGGNCDCTEAQLNKIHSALLLKTPLKCKDTLKYHMFRGSLLTTLLLPYSISPSFLRDSGYSPFPVMEWKKPRDGWRSLFSSLFNHIREQLISPPTCPTSLPASLPLLQQDYFHLSKCCHIGCDARPIAHNGEKDRLMHQPGLDTSVCEEVLHSAYFVPIVIDAAEKRTLNVRETRKVEAMGMKFILKELPEVEAQLLVKCSPLVRSYTTSLSLYVVGVLRRYQCCLLCELLQLEILEPRSHWAVVCPTVSADQTCQVFEGLCKAVKHVTNPGDCSSAERCVLAHLYDLYSTCSLLKSKPHSVEPFANAYPKIRQALYSALQPSSSNHVCNAQFMAEVFSSPRRGGKLETQWTRQLAESPNNRYSFVCNAVVAVCSETDNDRLNDLAILCAELTACCNALSAEWLGECNMAQHLSAGWLGEWSMSQHLSSGWLGEWSMAQHLSAGWLGVLMALCCSSNHSSHFIDVLAQVDVQDLSIHNSLAVFTSILIARHCFSLEDFVFHIALPSLVKAGNEGRGDANTEAEAGARLTCHLLLRLFKTVECPQPALYSVSTSPHPLPSTANLGYSIKLSCDRHLLAAAHNNIRVGPVLAVLKAILVLADATARDNKGVSGSKKIDQPPTSHPLKIPAGTTGQSAGELSISHILGTSDILGGGDDPMLDLGSLVGCGGAHSGAEGLSDFAHHVLRQICSQEWVLERCLQNPGELCHPDMLLDSMLTPRQAQRLLHMICYPDSTVSDDSLDQRSIIARILENLEQWTVRMSWLDLQLMFKQFPAGSSELNQWLDMVAKAAIDVFQLTPTSAPAEKEERKRPVKPGSIWLVGPLVSKLSSAVRGRVLKVAGQVLESGNWSSKTRDKERPSQRTSSSLLNHQPFLSLVLTCLKGQDDQREGLLTSLHSQLSQFLQLNKDERLSNYEGPKGRALMQDSLQLRFSLVGGMFDTIQRNTTVTTDWAILLVQLITYGVIDLNNNSELFTTVLDMLATLIHSTLVSDSQIEKEDSRKHYQNLMKKLKKELGDRSSPSILHVRQLLPLPKVTAEVIACEPIGCITDTKGNKITGFDSIDKKQGLQVAEKQRVSPWDLLEGHKNPAPLSWAWFGAVRMERKPLWYEDTHRLLKYHTHSLLRPVSYFLDPPPLPVEDLDPPQEKSVSNFFLNTFPGPSIQCRVCNNKESLVTFLYNKRDITGHIRELCWDLSFRLVGRVGLMRQSNSRYKSEPCPALGTSQSLAQLSVQVRALPSSRYKSEPCPALGTSLRDVPKEGQVMNMPLLPTASTKL</sequence>
<organism evidence="10">
    <name type="scientific">Timema tahoe</name>
    <dbReference type="NCBI Taxonomy" id="61484"/>
    <lineage>
        <taxon>Eukaryota</taxon>
        <taxon>Metazoa</taxon>
        <taxon>Ecdysozoa</taxon>
        <taxon>Arthropoda</taxon>
        <taxon>Hexapoda</taxon>
        <taxon>Insecta</taxon>
        <taxon>Pterygota</taxon>
        <taxon>Neoptera</taxon>
        <taxon>Polyneoptera</taxon>
        <taxon>Phasmatodea</taxon>
        <taxon>Timematodea</taxon>
        <taxon>Timematoidea</taxon>
        <taxon>Timematidae</taxon>
        <taxon>Timema</taxon>
    </lineage>
</organism>
<evidence type="ECO:0000256" key="8">
    <source>
        <dbReference type="SAM" id="MobiDB-lite"/>
    </source>
</evidence>
<dbReference type="PANTHER" id="PTHR46007">
    <property type="entry name" value="MEDIATOR OF RNA POLYMERASE II TRANSCRIPTION SUBUNIT 12"/>
    <property type="match status" value="1"/>
</dbReference>
<comment type="subcellular location">
    <subcellularLocation>
        <location evidence="1">Nucleus</location>
    </subcellularLocation>
</comment>
<keyword evidence="3" id="KW-0678">Repressor</keyword>
<gene>
    <name evidence="10" type="ORF">TTEB3V08_LOCUS8217</name>
</gene>
<dbReference type="GO" id="GO:0016592">
    <property type="term" value="C:mediator complex"/>
    <property type="evidence" value="ECO:0007669"/>
    <property type="project" value="InterPro"/>
</dbReference>
<keyword evidence="5" id="KW-0010">Activator</keyword>
<accession>A0A7R9IKX7</accession>
<protein>
    <recommendedName>
        <fullName evidence="9">Mediator complex subunit Med12 domain-containing protein</fullName>
    </recommendedName>
</protein>
<dbReference type="InterPro" id="IPR019035">
    <property type="entry name" value="Mediator_Med12"/>
</dbReference>
<evidence type="ECO:0000256" key="3">
    <source>
        <dbReference type="ARBA" id="ARBA00022491"/>
    </source>
</evidence>
<dbReference type="PANTHER" id="PTHR46007:SF11">
    <property type="entry name" value="MEDIATOR OF RNA POLYMERASE II TRANSCRIPTION SUBUNIT 12"/>
    <property type="match status" value="1"/>
</dbReference>
<evidence type="ECO:0000256" key="6">
    <source>
        <dbReference type="ARBA" id="ARBA00023163"/>
    </source>
</evidence>